<organism evidence="3 4">
    <name type="scientific">Digitaria exilis</name>
    <dbReference type="NCBI Taxonomy" id="1010633"/>
    <lineage>
        <taxon>Eukaryota</taxon>
        <taxon>Viridiplantae</taxon>
        <taxon>Streptophyta</taxon>
        <taxon>Embryophyta</taxon>
        <taxon>Tracheophyta</taxon>
        <taxon>Spermatophyta</taxon>
        <taxon>Magnoliopsida</taxon>
        <taxon>Liliopsida</taxon>
        <taxon>Poales</taxon>
        <taxon>Poaceae</taxon>
        <taxon>PACMAD clade</taxon>
        <taxon>Panicoideae</taxon>
        <taxon>Panicodae</taxon>
        <taxon>Paniceae</taxon>
        <taxon>Anthephorinae</taxon>
        <taxon>Digitaria</taxon>
    </lineage>
</organism>
<dbReference type="PANTHER" id="PTHR23030:SF43">
    <property type="entry name" value="BRO1 DOMAIN-CONTAINING PROTEIN"/>
    <property type="match status" value="1"/>
</dbReference>
<evidence type="ECO:0000313" key="4">
    <source>
        <dbReference type="Proteomes" id="UP000636709"/>
    </source>
</evidence>
<comment type="caution">
    <text evidence="3">The sequence shown here is derived from an EMBL/GenBank/DDBJ whole genome shotgun (WGS) entry which is preliminary data.</text>
</comment>
<dbReference type="InterPro" id="IPR004328">
    <property type="entry name" value="BRO1_dom"/>
</dbReference>
<dbReference type="PANTHER" id="PTHR23030">
    <property type="entry name" value="PCD6 INTERACTING PROTEIN-RELATED"/>
    <property type="match status" value="1"/>
</dbReference>
<protein>
    <recommendedName>
        <fullName evidence="2">BRO1 domain-containing protein</fullName>
    </recommendedName>
</protein>
<evidence type="ECO:0000313" key="3">
    <source>
        <dbReference type="EMBL" id="KAF8722556.1"/>
    </source>
</evidence>
<dbReference type="Pfam" id="PF03097">
    <property type="entry name" value="BRO1"/>
    <property type="match status" value="1"/>
</dbReference>
<feature type="domain" description="BRO1" evidence="2">
    <location>
        <begin position="22"/>
        <end position="401"/>
    </location>
</feature>
<keyword evidence="4" id="KW-1185">Reference proteome</keyword>
<feature type="region of interest" description="Disordered" evidence="1">
    <location>
        <begin position="1"/>
        <end position="20"/>
    </location>
</feature>
<evidence type="ECO:0000259" key="2">
    <source>
        <dbReference type="PROSITE" id="PS51180"/>
    </source>
</evidence>
<dbReference type="EMBL" id="JACEFO010001671">
    <property type="protein sequence ID" value="KAF8722556.1"/>
    <property type="molecule type" value="Genomic_DNA"/>
</dbReference>
<dbReference type="SMART" id="SM01041">
    <property type="entry name" value="BRO1"/>
    <property type="match status" value="1"/>
</dbReference>
<gene>
    <name evidence="3" type="ORF">HU200_022385</name>
</gene>
<accession>A0A835CDU7</accession>
<dbReference type="GO" id="GO:0043328">
    <property type="term" value="P:protein transport to vacuole involved in ubiquitin-dependent protein catabolic process via the multivesicular body sorting pathway"/>
    <property type="evidence" value="ECO:0007669"/>
    <property type="project" value="TreeGrafter"/>
</dbReference>
<dbReference type="AlphaFoldDB" id="A0A835CDU7"/>
<dbReference type="Gramene" id="Dexi9A01G0019460.1">
    <property type="protein sequence ID" value="Dexi9A01G0019460.1:cds"/>
    <property type="gene ID" value="Dexi9A01G0019460"/>
</dbReference>
<evidence type="ECO:0000256" key="1">
    <source>
        <dbReference type="SAM" id="MobiDB-lite"/>
    </source>
</evidence>
<dbReference type="GO" id="GO:0005768">
    <property type="term" value="C:endosome"/>
    <property type="evidence" value="ECO:0007669"/>
    <property type="project" value="TreeGrafter"/>
</dbReference>
<sequence length="409" mass="42941">MHSLFRRAKAPSPAAYPPAPMPMLSFPGKKALRFAVVDTTAAEKDPGLAVLMLARTHVVDASENARASAAALRAYLRAIHAAKTNAAAPDQHKLCFAWRDAGDVESDKKKSSKAASSSSSAAAQGHSHTSLATEWAVALFAMAAELARVAAAEDRRDADGIRRACGALCDAAGALRAARAGAPDVVGDQMMCHMTDACLAVFERLMLAQALECYFELAVAGGKPPALCSKIARQVSLDYHEVFVKLGILQQHQQPIDKSWAPHAQGKAAYFDAEASLQLARALREQGPGYVGEAVARLRHAASVLDAATGKTGPLPKKSSSSSCTVAAALAPVRDAAARLRKEVEAELAAAENDNCQVYYERVPAADALREMPALPESLVRPTAVEKLLKEPDGEPGVANGGGAPAICH</sequence>
<dbReference type="Proteomes" id="UP000636709">
    <property type="component" value="Unassembled WGS sequence"/>
</dbReference>
<proteinExistence type="predicted"/>
<dbReference type="Gene3D" id="1.25.40.280">
    <property type="entry name" value="alix/aip1 like domains"/>
    <property type="match status" value="1"/>
</dbReference>
<dbReference type="OrthoDB" id="64867at2759"/>
<reference evidence="3" key="1">
    <citation type="submission" date="2020-07" db="EMBL/GenBank/DDBJ databases">
        <title>Genome sequence and genetic diversity analysis of an under-domesticated orphan crop, white fonio (Digitaria exilis).</title>
        <authorList>
            <person name="Bennetzen J.L."/>
            <person name="Chen S."/>
            <person name="Ma X."/>
            <person name="Wang X."/>
            <person name="Yssel A.E.J."/>
            <person name="Chaluvadi S.R."/>
            <person name="Johnson M."/>
            <person name="Gangashetty P."/>
            <person name="Hamidou F."/>
            <person name="Sanogo M.D."/>
            <person name="Zwaenepoel A."/>
            <person name="Wallace J."/>
            <person name="Van De Peer Y."/>
            <person name="Van Deynze A."/>
        </authorList>
    </citation>
    <scope>NUCLEOTIDE SEQUENCE</scope>
    <source>
        <tissue evidence="3">Leaves</tissue>
    </source>
</reference>
<dbReference type="PROSITE" id="PS51180">
    <property type="entry name" value="BRO1"/>
    <property type="match status" value="1"/>
</dbReference>
<name>A0A835CDU7_9POAL</name>
<dbReference type="InterPro" id="IPR038499">
    <property type="entry name" value="BRO1_sf"/>
</dbReference>